<proteinExistence type="predicted"/>
<sequence>MDTKVKKALEAAVNNYATIEQIDGQSILPGLASAFELEAPFMEKVDAMDSVFDDNQRFEELREYAFDLLMINFFAEDVQKLEEDYLDSEEWEAIEEETLDRGSELLNILLYLRECADDDVEPSLDDFLKEFLLVEEDEFQDEYRIYEKVIANQILVESNYPEISKIAKGLSEDDELQDLFYPLVSFFNEQNPNADQLEAYAEAAPNKALDLALLQLIINYNS</sequence>
<keyword evidence="2" id="KW-1185">Reference proteome</keyword>
<dbReference type="RefSeq" id="WP_182498823.1">
    <property type="nucleotide sequence ID" value="NZ_BMKM01000002.1"/>
</dbReference>
<dbReference type="Proteomes" id="UP000614460">
    <property type="component" value="Unassembled WGS sequence"/>
</dbReference>
<protein>
    <submittedName>
        <fullName evidence="1">Uncharacterized protein</fullName>
    </submittedName>
</protein>
<organism evidence="1 2">
    <name type="scientific">Sphingobacterium cellulitidis</name>
    <dbReference type="NCBI Taxonomy" id="1768011"/>
    <lineage>
        <taxon>Bacteria</taxon>
        <taxon>Pseudomonadati</taxon>
        <taxon>Bacteroidota</taxon>
        <taxon>Sphingobacteriia</taxon>
        <taxon>Sphingobacteriales</taxon>
        <taxon>Sphingobacteriaceae</taxon>
        <taxon>Sphingobacterium</taxon>
    </lineage>
</organism>
<evidence type="ECO:0000313" key="2">
    <source>
        <dbReference type="Proteomes" id="UP000614460"/>
    </source>
</evidence>
<gene>
    <name evidence="1" type="ORF">GCM10011516_10860</name>
</gene>
<accession>A0A8H9KTN9</accession>
<dbReference type="AlphaFoldDB" id="A0A8H9KTN9"/>
<name>A0A8H9KTN9_9SPHI</name>
<comment type="caution">
    <text evidence="1">The sequence shown here is derived from an EMBL/GenBank/DDBJ whole genome shotgun (WGS) entry which is preliminary data.</text>
</comment>
<evidence type="ECO:0000313" key="1">
    <source>
        <dbReference type="EMBL" id="GGE14874.1"/>
    </source>
</evidence>
<reference evidence="1" key="2">
    <citation type="submission" date="2020-09" db="EMBL/GenBank/DDBJ databases">
        <authorList>
            <person name="Sun Q."/>
            <person name="Zhou Y."/>
        </authorList>
    </citation>
    <scope>NUCLEOTIDE SEQUENCE</scope>
    <source>
        <strain evidence="1">CGMCC 1.15966</strain>
    </source>
</reference>
<reference evidence="1" key="1">
    <citation type="journal article" date="2014" name="Int. J. Syst. Evol. Microbiol.">
        <title>Complete genome sequence of Corynebacterium casei LMG S-19264T (=DSM 44701T), isolated from a smear-ripened cheese.</title>
        <authorList>
            <consortium name="US DOE Joint Genome Institute (JGI-PGF)"/>
            <person name="Walter F."/>
            <person name="Albersmeier A."/>
            <person name="Kalinowski J."/>
            <person name="Ruckert C."/>
        </authorList>
    </citation>
    <scope>NUCLEOTIDE SEQUENCE</scope>
    <source>
        <strain evidence="1">CGMCC 1.15966</strain>
    </source>
</reference>
<dbReference type="EMBL" id="BMKM01000002">
    <property type="protein sequence ID" value="GGE14874.1"/>
    <property type="molecule type" value="Genomic_DNA"/>
</dbReference>